<evidence type="ECO:0008006" key="2">
    <source>
        <dbReference type="Google" id="ProtNLM"/>
    </source>
</evidence>
<dbReference type="EMBL" id="DSRU01000347">
    <property type="protein sequence ID" value="HFN00859.1"/>
    <property type="molecule type" value="Genomic_DNA"/>
</dbReference>
<gene>
    <name evidence="1" type="ORF">ENR64_24510</name>
</gene>
<evidence type="ECO:0000313" key="1">
    <source>
        <dbReference type="EMBL" id="HFN00859.1"/>
    </source>
</evidence>
<accession>A0A7C3PJX4</accession>
<reference evidence="1" key="1">
    <citation type="journal article" date="2020" name="mSystems">
        <title>Genome- and Community-Level Interaction Insights into Carbon Utilization and Element Cycling Functions of Hydrothermarchaeota in Hydrothermal Sediment.</title>
        <authorList>
            <person name="Zhou Z."/>
            <person name="Liu Y."/>
            <person name="Xu W."/>
            <person name="Pan J."/>
            <person name="Luo Z.H."/>
            <person name="Li M."/>
        </authorList>
    </citation>
    <scope>NUCLEOTIDE SEQUENCE [LARGE SCALE GENOMIC DNA]</scope>
    <source>
        <strain evidence="1">SpSt-418</strain>
    </source>
</reference>
<organism evidence="1">
    <name type="scientific">Oscillatoriales cyanobacterium SpSt-418</name>
    <dbReference type="NCBI Taxonomy" id="2282169"/>
    <lineage>
        <taxon>Bacteria</taxon>
        <taxon>Bacillati</taxon>
        <taxon>Cyanobacteriota</taxon>
        <taxon>Cyanophyceae</taxon>
        <taxon>Oscillatoriophycideae</taxon>
        <taxon>Oscillatoriales</taxon>
    </lineage>
</organism>
<name>A0A7C3PJX4_9CYAN</name>
<protein>
    <recommendedName>
        <fullName evidence="2">DUF1795 domain-containing protein</fullName>
    </recommendedName>
</protein>
<sequence>MKIHSVLSLAIAGTCLVGVVSLPDFSSTVAQAQTAARWQTYRAGNLYTIQFPQGWQVTGDTDYLMLTNFDLNKGGGTAPQSAIKTDIAIFPQPFDTVVQKAQQGKYTDAGDRIIKRGALKLGGRDAYRRWTTDSNFDFPDAITTYVRYGNQTVSITSFYTKQNPSAVPTIQQIHGSFRLLK</sequence>
<comment type="caution">
    <text evidence="1">The sequence shown here is derived from an EMBL/GenBank/DDBJ whole genome shotgun (WGS) entry which is preliminary data.</text>
</comment>
<dbReference type="AlphaFoldDB" id="A0A7C3PJX4"/>
<proteinExistence type="predicted"/>